<sequence length="389" mass="42324">MAENHFVIGVDYGKTLGFQGSKEGKGRKIVSGSVAFLGPPRVLTLTAFHYVRVVRIDGNEAVVSLVDPNGADEEVADPIEIKVLKRRLVSADESVLWPGRFMGRPVAYIQPDGLEMDAWTNGVVIGYTMSGADAVLHMRLPGSSCKLVLRQPMNVVIVEWVDYALQTEAGTNAVVLNAVELTDKLEDVRALCAKSRSALPAKVVQALSVPFEPAAIAPVIRPDTLAVVLVPRQHVFECAMKRKRKVRICSCHLIATKANKRKAPGTTGNGGRAVKRRKHSADLSSSESDDDFLLSVDVDDVDAQDKRAVRHQNRVLLEGGLPQVVGTELVQGTLDETRGRKATTFRPTAIEQQTHDAIVHPNNKGKDPQSILEYEQQARGSLLLVSPPV</sequence>
<reference evidence="4 5" key="1">
    <citation type="submission" date="2018-08" db="EMBL/GenBank/DDBJ databases">
        <title>Genomic investigation of the strawberry pathogen Phytophthora fragariae indicates pathogenicity is determined by transcriptional variation in three key races.</title>
        <authorList>
            <person name="Adams T.M."/>
            <person name="Armitage A.D."/>
            <person name="Sobczyk M.K."/>
            <person name="Bates H.J."/>
            <person name="Dunwell J.M."/>
            <person name="Nellist C.F."/>
            <person name="Harrison R.J."/>
        </authorList>
    </citation>
    <scope>NUCLEOTIDE SEQUENCE [LARGE SCALE GENOMIC DNA]</scope>
    <source>
        <strain evidence="3 4">A4</strain>
        <strain evidence="2 5">NOV-5</strain>
    </source>
</reference>
<evidence type="ECO:0000313" key="5">
    <source>
        <dbReference type="Proteomes" id="UP000440732"/>
    </source>
</evidence>
<dbReference type="AlphaFoldDB" id="A0A6A3T8U6"/>
<comment type="caution">
    <text evidence="2">The sequence shown here is derived from an EMBL/GenBank/DDBJ whole genome shotgun (WGS) entry which is preliminary data.</text>
</comment>
<dbReference type="Proteomes" id="UP000437068">
    <property type="component" value="Unassembled WGS sequence"/>
</dbReference>
<dbReference type="Proteomes" id="UP000440732">
    <property type="component" value="Unassembled WGS sequence"/>
</dbReference>
<name>A0A6A3T8U6_9STRA</name>
<evidence type="ECO:0000313" key="4">
    <source>
        <dbReference type="Proteomes" id="UP000437068"/>
    </source>
</evidence>
<gene>
    <name evidence="3" type="ORF">PF001_g14251</name>
    <name evidence="2" type="ORF">PF006_g15425</name>
</gene>
<proteinExistence type="predicted"/>
<evidence type="ECO:0000256" key="1">
    <source>
        <dbReference type="SAM" id="MobiDB-lite"/>
    </source>
</evidence>
<evidence type="ECO:0000313" key="3">
    <source>
        <dbReference type="EMBL" id="KAE9301870.1"/>
    </source>
</evidence>
<accession>A0A6A3T8U6</accession>
<feature type="region of interest" description="Disordered" evidence="1">
    <location>
        <begin position="260"/>
        <end position="287"/>
    </location>
</feature>
<dbReference type="EMBL" id="QXGA01001018">
    <property type="protein sequence ID" value="KAE9131788.1"/>
    <property type="molecule type" value="Genomic_DNA"/>
</dbReference>
<protein>
    <submittedName>
        <fullName evidence="2">Uncharacterized protein</fullName>
    </submittedName>
</protein>
<evidence type="ECO:0000313" key="2">
    <source>
        <dbReference type="EMBL" id="KAE9131788.1"/>
    </source>
</evidence>
<organism evidence="2 5">
    <name type="scientific">Phytophthora fragariae</name>
    <dbReference type="NCBI Taxonomy" id="53985"/>
    <lineage>
        <taxon>Eukaryota</taxon>
        <taxon>Sar</taxon>
        <taxon>Stramenopiles</taxon>
        <taxon>Oomycota</taxon>
        <taxon>Peronosporomycetes</taxon>
        <taxon>Peronosporales</taxon>
        <taxon>Peronosporaceae</taxon>
        <taxon>Phytophthora</taxon>
    </lineage>
</organism>
<dbReference type="EMBL" id="QXGE01000877">
    <property type="protein sequence ID" value="KAE9301870.1"/>
    <property type="molecule type" value="Genomic_DNA"/>
</dbReference>